<feature type="transmembrane region" description="Helical" evidence="8">
    <location>
        <begin position="211"/>
        <end position="231"/>
    </location>
</feature>
<dbReference type="PROSITE" id="PS00211">
    <property type="entry name" value="ABC_TRANSPORTER_1"/>
    <property type="match status" value="1"/>
</dbReference>
<evidence type="ECO:0000313" key="11">
    <source>
        <dbReference type="EMBL" id="KGQ33523.1"/>
    </source>
</evidence>
<dbReference type="Pfam" id="PF00005">
    <property type="entry name" value="ABC_tran"/>
    <property type="match status" value="1"/>
</dbReference>
<dbReference type="GO" id="GO:0005886">
    <property type="term" value="C:plasma membrane"/>
    <property type="evidence" value="ECO:0007669"/>
    <property type="project" value="UniProtKB-SubCell"/>
</dbReference>
<protein>
    <submittedName>
        <fullName evidence="11">ABC transporter ATP-binding protein</fullName>
    </submittedName>
</protein>
<evidence type="ECO:0000313" key="12">
    <source>
        <dbReference type="Proteomes" id="UP000030418"/>
    </source>
</evidence>
<evidence type="ECO:0000259" key="9">
    <source>
        <dbReference type="PROSITE" id="PS50893"/>
    </source>
</evidence>
<dbReference type="InterPro" id="IPR050835">
    <property type="entry name" value="ABC_transporter_sub-D"/>
</dbReference>
<evidence type="ECO:0000256" key="3">
    <source>
        <dbReference type="ARBA" id="ARBA00022692"/>
    </source>
</evidence>
<evidence type="ECO:0000256" key="5">
    <source>
        <dbReference type="ARBA" id="ARBA00022840"/>
    </source>
</evidence>
<feature type="domain" description="ABC transmembrane type-1" evidence="10">
    <location>
        <begin position="59"/>
        <end position="358"/>
    </location>
</feature>
<dbReference type="Gene3D" id="1.20.1560.10">
    <property type="entry name" value="ABC transporter type 1, transmembrane domain"/>
    <property type="match status" value="1"/>
</dbReference>
<dbReference type="GO" id="GO:0005524">
    <property type="term" value="F:ATP binding"/>
    <property type="evidence" value="ECO:0007669"/>
    <property type="project" value="UniProtKB-KW"/>
</dbReference>
<dbReference type="InterPro" id="IPR003593">
    <property type="entry name" value="AAA+_ATPase"/>
</dbReference>
<keyword evidence="12" id="KW-1185">Reference proteome</keyword>
<evidence type="ECO:0000256" key="4">
    <source>
        <dbReference type="ARBA" id="ARBA00022741"/>
    </source>
</evidence>
<dbReference type="Gene3D" id="3.40.50.300">
    <property type="entry name" value="P-loop containing nucleotide triphosphate hydrolases"/>
    <property type="match status" value="1"/>
</dbReference>
<dbReference type="GO" id="GO:0140359">
    <property type="term" value="F:ABC-type transporter activity"/>
    <property type="evidence" value="ECO:0007669"/>
    <property type="project" value="InterPro"/>
</dbReference>
<evidence type="ECO:0000256" key="7">
    <source>
        <dbReference type="ARBA" id="ARBA00023136"/>
    </source>
</evidence>
<reference evidence="11 12" key="1">
    <citation type="submission" date="2014-08" db="EMBL/GenBank/DDBJ databases">
        <title>Chaperone-usher fimbriae in a diverse selection of Gallibacterium genomes.</title>
        <authorList>
            <person name="Kudirkiene E."/>
            <person name="Bager R.J."/>
            <person name="Johnson T.J."/>
            <person name="Bojesen A.M."/>
        </authorList>
    </citation>
    <scope>NUCLEOTIDE SEQUENCE [LARGE SCALE GENOMIC DNA]</scope>
    <source>
        <strain evidence="11 12">CCM5976</strain>
    </source>
</reference>
<dbReference type="CDD" id="cd03223">
    <property type="entry name" value="ABCD_peroxisomal_ALDP"/>
    <property type="match status" value="1"/>
</dbReference>
<dbReference type="Pfam" id="PF06472">
    <property type="entry name" value="ABC_membrane_2"/>
    <property type="match status" value="1"/>
</dbReference>
<dbReference type="RefSeq" id="WP_039134078.1">
    <property type="nucleotide sequence ID" value="NZ_JPXY01000014.1"/>
</dbReference>
<proteinExistence type="predicted"/>
<comment type="caution">
    <text evidence="11">The sequence shown here is derived from an EMBL/GenBank/DDBJ whole genome shotgun (WGS) entry which is preliminary data.</text>
</comment>
<feature type="domain" description="ABC transporter" evidence="9">
    <location>
        <begin position="391"/>
        <end position="593"/>
    </location>
</feature>
<evidence type="ECO:0000256" key="1">
    <source>
        <dbReference type="ARBA" id="ARBA00004651"/>
    </source>
</evidence>
<gene>
    <name evidence="11" type="ORF">P375_02780</name>
</gene>
<keyword evidence="7 8" id="KW-0472">Membrane</keyword>
<evidence type="ECO:0000259" key="10">
    <source>
        <dbReference type="PROSITE" id="PS50929"/>
    </source>
</evidence>
<feature type="transmembrane region" description="Helical" evidence="8">
    <location>
        <begin position="54"/>
        <end position="79"/>
    </location>
</feature>
<feature type="transmembrane region" description="Helical" evidence="8">
    <location>
        <begin position="177"/>
        <end position="199"/>
    </location>
</feature>
<dbReference type="InterPro" id="IPR017871">
    <property type="entry name" value="ABC_transporter-like_CS"/>
</dbReference>
<evidence type="ECO:0000256" key="8">
    <source>
        <dbReference type="SAM" id="Phobius"/>
    </source>
</evidence>
<feature type="transmembrane region" description="Helical" evidence="8">
    <location>
        <begin position="99"/>
        <end position="122"/>
    </location>
</feature>
<keyword evidence="3 8" id="KW-0812">Transmembrane</keyword>
<dbReference type="SUPFAM" id="SSF90123">
    <property type="entry name" value="ABC transporter transmembrane region"/>
    <property type="match status" value="1"/>
</dbReference>
<dbReference type="GO" id="GO:0016887">
    <property type="term" value="F:ATP hydrolysis activity"/>
    <property type="evidence" value="ECO:0007669"/>
    <property type="project" value="InterPro"/>
</dbReference>
<dbReference type="InterPro" id="IPR011527">
    <property type="entry name" value="ABC1_TM_dom"/>
</dbReference>
<dbReference type="AlphaFoldDB" id="A0A0A2XMU5"/>
<evidence type="ECO:0000256" key="2">
    <source>
        <dbReference type="ARBA" id="ARBA00022448"/>
    </source>
</evidence>
<dbReference type="InterPro" id="IPR003439">
    <property type="entry name" value="ABC_transporter-like_ATP-bd"/>
</dbReference>
<dbReference type="InterPro" id="IPR036640">
    <property type="entry name" value="ABC1_TM_sf"/>
</dbReference>
<feature type="transmembrane region" description="Helical" evidence="8">
    <location>
        <begin position="12"/>
        <end position="33"/>
    </location>
</feature>
<dbReference type="PANTHER" id="PTHR11384:SF59">
    <property type="entry name" value="LYSOSOMAL COBALAMIN TRANSPORTER ABCD4"/>
    <property type="match status" value="1"/>
</dbReference>
<keyword evidence="4" id="KW-0547">Nucleotide-binding</keyword>
<name>A0A0A2XMU5_9PAST</name>
<dbReference type="InterPro" id="IPR027417">
    <property type="entry name" value="P-loop_NTPase"/>
</dbReference>
<dbReference type="PROSITE" id="PS50929">
    <property type="entry name" value="ABC_TM1F"/>
    <property type="match status" value="1"/>
</dbReference>
<keyword evidence="5 11" id="KW-0067">ATP-binding</keyword>
<keyword evidence="2" id="KW-0813">Transport</keyword>
<dbReference type="SUPFAM" id="SSF52540">
    <property type="entry name" value="P-loop containing nucleoside triphosphate hydrolases"/>
    <property type="match status" value="1"/>
</dbReference>
<organism evidence="11 12">
    <name type="scientific">Gallibacterium genomosp. 2</name>
    <dbReference type="NCBI Taxonomy" id="155517"/>
    <lineage>
        <taxon>Bacteria</taxon>
        <taxon>Pseudomonadati</taxon>
        <taxon>Pseudomonadota</taxon>
        <taxon>Gammaproteobacteria</taxon>
        <taxon>Pasteurellales</taxon>
        <taxon>Pasteurellaceae</taxon>
        <taxon>Gallibacterium</taxon>
    </lineage>
</organism>
<keyword evidence="6 8" id="KW-1133">Transmembrane helix</keyword>
<sequence>MDLVSEAINSFWWIAKSFIISSICFAIALFLLIKSTRWGHQFWQLAKHYFVGKQGIAPIVTFCAIVLLTLLSVRIDVIFSQWYNNMYKALQELDETAFWQQMIFFGVIVSINLLNALIIYYIKNRFNIHWREWLNQHFLDRWLSNQTFYKTQFSYNQLDNPDQRIQQDITSYIENSLNFATGVISACVSIVAFTIILWNLSGPMTIAGVEIPHMMVYLVFIYVLITSVFAFKLGRPLIKLNFANEKLNADYRYSLIRLKEYAESIAFYAGEKIERILLNQQFKRIIDNVWKLVFRTLKLSGFNIVVSQISVVFPFIIQAQRFFSKQITLGDMVQTAQAFGQVHNSLSFFRNSYDTFTEYRATLDRLSGFTAAMQSCQSHSTANILPSQSNVVFENLSIYNADGKALLKQLNLTLTGGQRLLIQGPSGIGKTTLLRTIAGLWLYSEGKIHCPQQTLFLSQKSYLPQGSLRATLYYPNPIPQQNQQNAVDVLKSVQLAHLVDKLDEECDWTRILSLGEQQRLAIARLLLAKPKVAFLDEATSSMDEGLEFAMYQLILDQLPDTILISVGHRSTLKQHHNIALMLTGNGEWYCDATH</sequence>
<dbReference type="EMBL" id="JPXY01000014">
    <property type="protein sequence ID" value="KGQ33523.1"/>
    <property type="molecule type" value="Genomic_DNA"/>
</dbReference>
<dbReference type="SMART" id="SM00382">
    <property type="entry name" value="AAA"/>
    <property type="match status" value="1"/>
</dbReference>
<comment type="subcellular location">
    <subcellularLocation>
        <location evidence="1">Cell membrane</location>
        <topology evidence="1">Multi-pass membrane protein</topology>
    </subcellularLocation>
</comment>
<accession>A0A0A2XMU5</accession>
<feature type="transmembrane region" description="Helical" evidence="8">
    <location>
        <begin position="299"/>
        <end position="317"/>
    </location>
</feature>
<evidence type="ECO:0000256" key="6">
    <source>
        <dbReference type="ARBA" id="ARBA00022989"/>
    </source>
</evidence>
<dbReference type="PROSITE" id="PS50893">
    <property type="entry name" value="ABC_TRANSPORTER_2"/>
    <property type="match status" value="1"/>
</dbReference>
<dbReference type="Proteomes" id="UP000030418">
    <property type="component" value="Unassembled WGS sequence"/>
</dbReference>
<dbReference type="PANTHER" id="PTHR11384">
    <property type="entry name" value="ATP-BINDING CASSETTE, SUB-FAMILY D MEMBER"/>
    <property type="match status" value="1"/>
</dbReference>